<protein>
    <submittedName>
        <fullName evidence="2">Uncharacterized protein</fullName>
    </submittedName>
</protein>
<feature type="compositionally biased region" description="Polar residues" evidence="1">
    <location>
        <begin position="100"/>
        <end position="128"/>
    </location>
</feature>
<evidence type="ECO:0000313" key="2">
    <source>
        <dbReference type="EMBL" id="ODO12067.1"/>
    </source>
</evidence>
<proteinExistence type="predicted"/>
<sequence>MPTDHLGLATGQQELEGGPHQLSTPAAAPSISIVLPGQSFNDLQHEGCNLFRRTGNPLVIPLLSRSVLPSPQHPAHVTPRLRYKTTKHILSHFTMSSTTIPLSTRPTSTTKPIAIPSSKSHSQAQTKLRSVPSLDSGYFENNSPPPSPPPTAEERLSVPMLADEAIRLLRKQDAKVGFFPLSCWGTARLSRPHHESAYRTPSRECGKSHAEYPRISWLECGF</sequence>
<dbReference type="Proteomes" id="UP000095149">
    <property type="component" value="Unassembled WGS sequence"/>
</dbReference>
<evidence type="ECO:0000313" key="3">
    <source>
        <dbReference type="Proteomes" id="UP000095149"/>
    </source>
</evidence>
<feature type="region of interest" description="Disordered" evidence="1">
    <location>
        <begin position="1"/>
        <end position="25"/>
    </location>
</feature>
<dbReference type="OrthoDB" id="2573468at2759"/>
<feature type="region of interest" description="Disordered" evidence="1">
    <location>
        <begin position="100"/>
        <end position="156"/>
    </location>
</feature>
<name>A0A1E3KHJ5_9TREE</name>
<reference evidence="2 3" key="1">
    <citation type="submission" date="2016-06" db="EMBL/GenBank/DDBJ databases">
        <title>Evolution of pathogenesis and genome organization in the Tremellales.</title>
        <authorList>
            <person name="Cuomo C."/>
            <person name="Litvintseva A."/>
            <person name="Heitman J."/>
            <person name="Chen Y."/>
            <person name="Sun S."/>
            <person name="Springer D."/>
            <person name="Dromer F."/>
            <person name="Young S."/>
            <person name="Zeng Q."/>
            <person name="Chapman S."/>
            <person name="Gujja S."/>
            <person name="Saif S."/>
            <person name="Birren B."/>
        </authorList>
    </citation>
    <scope>NUCLEOTIDE SEQUENCE [LARGE SCALE GENOMIC DNA]</scope>
    <source>
        <strain evidence="2 3">CBS 6273</strain>
    </source>
</reference>
<comment type="caution">
    <text evidence="2">The sequence shown here is derived from an EMBL/GenBank/DDBJ whole genome shotgun (WGS) entry which is preliminary data.</text>
</comment>
<evidence type="ECO:0000256" key="1">
    <source>
        <dbReference type="SAM" id="MobiDB-lite"/>
    </source>
</evidence>
<dbReference type="AlphaFoldDB" id="A0A1E3KHJ5"/>
<dbReference type="EMBL" id="MEKH01000001">
    <property type="protein sequence ID" value="ODO12067.1"/>
    <property type="molecule type" value="Genomic_DNA"/>
</dbReference>
<accession>A0A1E3KHJ5</accession>
<gene>
    <name evidence="2" type="ORF">I350_00852</name>
</gene>
<organism evidence="2 3">
    <name type="scientific">Cryptococcus amylolentus CBS 6273</name>
    <dbReference type="NCBI Taxonomy" id="1296118"/>
    <lineage>
        <taxon>Eukaryota</taxon>
        <taxon>Fungi</taxon>
        <taxon>Dikarya</taxon>
        <taxon>Basidiomycota</taxon>
        <taxon>Agaricomycotina</taxon>
        <taxon>Tremellomycetes</taxon>
        <taxon>Tremellales</taxon>
        <taxon>Cryptococcaceae</taxon>
        <taxon>Cryptococcus</taxon>
    </lineage>
</organism>